<protein>
    <submittedName>
        <fullName evidence="1">Uncharacterized protein</fullName>
    </submittedName>
</protein>
<gene>
    <name evidence="1" type="ORF">GIR22_00005</name>
</gene>
<dbReference type="Proteomes" id="UP000431485">
    <property type="component" value="Unassembled WGS sequence"/>
</dbReference>
<organism evidence="1 2">
    <name type="scientific">Pseudomonas karstica</name>
    <dbReference type="NCBI Taxonomy" id="1055468"/>
    <lineage>
        <taxon>Bacteria</taxon>
        <taxon>Pseudomonadati</taxon>
        <taxon>Pseudomonadota</taxon>
        <taxon>Gammaproteobacteria</taxon>
        <taxon>Pseudomonadales</taxon>
        <taxon>Pseudomonadaceae</taxon>
        <taxon>Pseudomonas</taxon>
    </lineage>
</organism>
<sequence>MDTHNKMTRDFRNKLQALLARKANHKCMYPGCTQPAINAHAISKEYALRGIAKDGILIHPEPLRLDEDIYCRIKFCEVGTQKASTFKGFCKTHDSTFGALDKTGINTLGDVFLQLYRSFANIVFVDNAYLASARHAGDHENFNQDFELSKPISASRGLSLSYDLLDGYNN</sequence>
<keyword evidence="2" id="KW-1185">Reference proteome</keyword>
<reference evidence="1 2" key="1">
    <citation type="submission" date="2019-11" db="EMBL/GenBank/DDBJ databases">
        <title>Pseudmonas karstica sp. nov. and Pseudomonas spelaei sp. nov. from caves.</title>
        <authorList>
            <person name="Zeman M."/>
        </authorList>
    </citation>
    <scope>NUCLEOTIDE SEQUENCE [LARGE SCALE GENOMIC DNA]</scope>
    <source>
        <strain evidence="1 2">CCM 7891</strain>
    </source>
</reference>
<comment type="caution">
    <text evidence="1">The sequence shown here is derived from an EMBL/GenBank/DDBJ whole genome shotgun (WGS) entry which is preliminary data.</text>
</comment>
<accession>A0A7X2RMH4</accession>
<dbReference type="EMBL" id="WLYI01000001">
    <property type="protein sequence ID" value="MTD17528.1"/>
    <property type="molecule type" value="Genomic_DNA"/>
</dbReference>
<dbReference type="RefSeq" id="WP_154741314.1">
    <property type="nucleotide sequence ID" value="NZ_JBHSTG010000004.1"/>
</dbReference>
<dbReference type="AlphaFoldDB" id="A0A7X2RMH4"/>
<evidence type="ECO:0000313" key="2">
    <source>
        <dbReference type="Proteomes" id="UP000431485"/>
    </source>
</evidence>
<name>A0A7X2RMH4_9PSED</name>
<proteinExistence type="predicted"/>
<dbReference type="OrthoDB" id="583051at2"/>
<evidence type="ECO:0000313" key="1">
    <source>
        <dbReference type="EMBL" id="MTD17528.1"/>
    </source>
</evidence>